<name>A0A174AIT9_9FIRM</name>
<dbReference type="SUPFAM" id="SSF46785">
    <property type="entry name" value="Winged helix' DNA-binding domain"/>
    <property type="match status" value="2"/>
</dbReference>
<dbReference type="Pfam" id="PF01051">
    <property type="entry name" value="Rep3_N"/>
    <property type="match status" value="1"/>
</dbReference>
<dbReference type="AlphaFoldDB" id="A0A174AIT9"/>
<accession>A0A174AIT9</accession>
<evidence type="ECO:0000313" key="5">
    <source>
        <dbReference type="Proteomes" id="UP000095546"/>
    </source>
</evidence>
<evidence type="ECO:0000259" key="3">
    <source>
        <dbReference type="Pfam" id="PF01051"/>
    </source>
</evidence>
<evidence type="ECO:0000256" key="2">
    <source>
        <dbReference type="SAM" id="Coils"/>
    </source>
</evidence>
<feature type="coiled-coil region" evidence="2">
    <location>
        <begin position="354"/>
        <end position="381"/>
    </location>
</feature>
<proteinExistence type="inferred from homology"/>
<evidence type="ECO:0000313" key="4">
    <source>
        <dbReference type="EMBL" id="CUN88611.1"/>
    </source>
</evidence>
<reference evidence="4 5" key="1">
    <citation type="submission" date="2015-09" db="EMBL/GenBank/DDBJ databases">
        <authorList>
            <consortium name="Pathogen Informatics"/>
        </authorList>
    </citation>
    <scope>NUCLEOTIDE SEQUENCE [LARGE SCALE GENOMIC DNA]</scope>
    <source>
        <strain evidence="4 5">2789STDY5608828</strain>
    </source>
</reference>
<gene>
    <name evidence="4" type="ORF">ERS852385_01606</name>
</gene>
<dbReference type="InterPro" id="IPR036388">
    <property type="entry name" value="WH-like_DNA-bd_sf"/>
</dbReference>
<protein>
    <submittedName>
        <fullName evidence="4">Replication protein</fullName>
    </submittedName>
</protein>
<dbReference type="RefSeq" id="WP_036377496.1">
    <property type="nucleotide sequence ID" value="NZ_CABIWZ010000011.1"/>
</dbReference>
<feature type="domain" description="Initiator Rep protein WH1" evidence="3">
    <location>
        <begin position="28"/>
        <end position="174"/>
    </location>
</feature>
<dbReference type="Proteomes" id="UP000095546">
    <property type="component" value="Unassembled WGS sequence"/>
</dbReference>
<comment type="similarity">
    <text evidence="1">Belongs to the initiator RepB protein family.</text>
</comment>
<dbReference type="GO" id="GO:0006270">
    <property type="term" value="P:DNA replication initiation"/>
    <property type="evidence" value="ECO:0007669"/>
    <property type="project" value="InterPro"/>
</dbReference>
<dbReference type="InterPro" id="IPR036390">
    <property type="entry name" value="WH_DNA-bd_sf"/>
</dbReference>
<organism evidence="4 5">
    <name type="scientific">Mitsuokella jalaludinii</name>
    <dbReference type="NCBI Taxonomy" id="187979"/>
    <lineage>
        <taxon>Bacteria</taxon>
        <taxon>Bacillati</taxon>
        <taxon>Bacillota</taxon>
        <taxon>Negativicutes</taxon>
        <taxon>Selenomonadales</taxon>
        <taxon>Selenomonadaceae</taxon>
        <taxon>Mitsuokella</taxon>
    </lineage>
</organism>
<dbReference type="InterPro" id="IPR000525">
    <property type="entry name" value="Initiator_Rep_WH1"/>
</dbReference>
<dbReference type="OrthoDB" id="1669414at2"/>
<dbReference type="Pfam" id="PF21205">
    <property type="entry name" value="Rep3_C"/>
    <property type="match status" value="1"/>
</dbReference>
<dbReference type="eggNOG" id="COG5527">
    <property type="taxonomic scope" value="Bacteria"/>
</dbReference>
<dbReference type="GO" id="GO:0003887">
    <property type="term" value="F:DNA-directed DNA polymerase activity"/>
    <property type="evidence" value="ECO:0007669"/>
    <property type="project" value="InterPro"/>
</dbReference>
<evidence type="ECO:0000256" key="1">
    <source>
        <dbReference type="ARBA" id="ARBA00038283"/>
    </source>
</evidence>
<dbReference type="EMBL" id="CYYU01000011">
    <property type="protein sequence ID" value="CUN88611.1"/>
    <property type="molecule type" value="Genomic_DNA"/>
</dbReference>
<sequence>MSAQEEMDLVHRSVFLIPKDTGPMTIAQEFATAKYALSKNQLKAWYLFIASMDEHHVPEQGTMYTFDAVRFADKLNINATKARGMIVAEIFTKLSQNYIDLRSREDGSGEQDIYHANFISELSYNRKTHILEVSIPPRLNQYLFNLREGTYISMDIEDILALDTIVSMRLFIYLRNLGRLNIHEISVDRLRREIALYPESSYKEFKRRVITPSIEEIRCHTKYKDFFIDDDGGPGRKATTIVFGFTKTPIGDTYFPNLAPALVKQLREKFSERILVLFSMACDEGFEPSYIKDSFDGISEACIVSNFHLVFDRITKDARMGKKKGPDTYGRYFITAVKQDWAGASHQGKTALKKGMARIENKQLEERMREAKEQEDNQDRADYYLKHAKEYVAAMTLSDLLAFMKRHASQLDYLAGRRGFNREHACSRKKTYREYRLLTQVVLGKMMAGEIPVSVNSSSLFE</sequence>
<keyword evidence="2" id="KW-0175">Coiled coil</keyword>
<dbReference type="Gene3D" id="1.10.10.10">
    <property type="entry name" value="Winged helix-like DNA-binding domain superfamily/Winged helix DNA-binding domain"/>
    <property type="match status" value="2"/>
</dbReference>
<keyword evidence="5" id="KW-1185">Reference proteome</keyword>